<sequence length="134" mass="15035">MEKRETRGPIYFGIKKAILDPYGPRELSATSPSRVAMSSHGSRGSRRALRLRSKPFLVMPIHLIRQTTVKAREATNFGKEETILVSGESRELTGPSLGTRPWAPMALPWPRGLSYLDPSRFPSRYKHGMDIQTG</sequence>
<evidence type="ECO:0000313" key="1">
    <source>
        <dbReference type="EMBL" id="PKI48226.1"/>
    </source>
</evidence>
<evidence type="ECO:0000313" key="2">
    <source>
        <dbReference type="Proteomes" id="UP000233551"/>
    </source>
</evidence>
<keyword evidence="2" id="KW-1185">Reference proteome</keyword>
<dbReference type="Proteomes" id="UP000233551">
    <property type="component" value="Unassembled WGS sequence"/>
</dbReference>
<comment type="caution">
    <text evidence="1">The sequence shown here is derived from an EMBL/GenBank/DDBJ whole genome shotgun (WGS) entry which is preliminary data.</text>
</comment>
<protein>
    <submittedName>
        <fullName evidence="1">Uncharacterized protein</fullName>
    </submittedName>
</protein>
<proteinExistence type="predicted"/>
<dbReference type="AlphaFoldDB" id="A0A2I0IXR7"/>
<name>A0A2I0IXR7_PUNGR</name>
<organism evidence="1 2">
    <name type="scientific">Punica granatum</name>
    <name type="common">Pomegranate</name>
    <dbReference type="NCBI Taxonomy" id="22663"/>
    <lineage>
        <taxon>Eukaryota</taxon>
        <taxon>Viridiplantae</taxon>
        <taxon>Streptophyta</taxon>
        <taxon>Embryophyta</taxon>
        <taxon>Tracheophyta</taxon>
        <taxon>Spermatophyta</taxon>
        <taxon>Magnoliopsida</taxon>
        <taxon>eudicotyledons</taxon>
        <taxon>Gunneridae</taxon>
        <taxon>Pentapetalae</taxon>
        <taxon>rosids</taxon>
        <taxon>malvids</taxon>
        <taxon>Myrtales</taxon>
        <taxon>Lythraceae</taxon>
        <taxon>Punica</taxon>
    </lineage>
</organism>
<gene>
    <name evidence="1" type="ORF">CRG98_031381</name>
</gene>
<accession>A0A2I0IXR7</accession>
<reference evidence="1 2" key="1">
    <citation type="submission" date="2017-11" db="EMBL/GenBank/DDBJ databases">
        <title>De-novo sequencing of pomegranate (Punica granatum L.) genome.</title>
        <authorList>
            <person name="Akparov Z."/>
            <person name="Amiraslanov A."/>
            <person name="Hajiyeva S."/>
            <person name="Abbasov M."/>
            <person name="Kaur K."/>
            <person name="Hamwieh A."/>
            <person name="Solovyev V."/>
            <person name="Salamov A."/>
            <person name="Braich B."/>
            <person name="Kosarev P."/>
            <person name="Mahmoud A."/>
            <person name="Hajiyev E."/>
            <person name="Babayeva S."/>
            <person name="Izzatullayeva V."/>
            <person name="Mammadov A."/>
            <person name="Mammadov A."/>
            <person name="Sharifova S."/>
            <person name="Ojaghi J."/>
            <person name="Eynullazada K."/>
            <person name="Bayramov B."/>
            <person name="Abdulazimova A."/>
            <person name="Shahmuradov I."/>
        </authorList>
    </citation>
    <scope>NUCLEOTIDE SEQUENCE [LARGE SCALE GENOMIC DNA]</scope>
    <source>
        <strain evidence="2">cv. AG2017</strain>
        <tissue evidence="1">Leaf</tissue>
    </source>
</reference>
<dbReference type="EMBL" id="PGOL01002424">
    <property type="protein sequence ID" value="PKI48226.1"/>
    <property type="molecule type" value="Genomic_DNA"/>
</dbReference>